<dbReference type="SUPFAM" id="SSF53448">
    <property type="entry name" value="Nucleotide-diphospho-sugar transferases"/>
    <property type="match status" value="2"/>
</dbReference>
<dbReference type="CDD" id="cd04190">
    <property type="entry name" value="Chitin_synth_C"/>
    <property type="match status" value="1"/>
</dbReference>
<keyword evidence="4 8" id="KW-0812">Transmembrane</keyword>
<feature type="region of interest" description="Disordered" evidence="7">
    <location>
        <begin position="1418"/>
        <end position="1463"/>
    </location>
</feature>
<sequence>MNGKKNVATRYNRDTYSSTKSYDPCREGPSLQSAENINSSTSTESVDTKQPKSATTEYNAGNGNKNTSQRRINKAGMKTSWDRFKLKEKIEERLDVHNYCSFKLIRLILYVVLFVVFLASLVTQKLSLAIASTKLPTERQKNEDKVSNSLQPFTIHLSEATIHSLLLLTAMCIPYVLNFLSGCWKVHFGNSKRPSISSIVVCVVLAVCQSVGLCLLVFHLLPNVGPIQGLLSNYYLVPASLWILSLYWTAGHIWFPKQKRIATIESLFVNPFYCGILLEQDLVLNRKRDQDKVQTQEDKKKFDKDNIPMVYACATMWHESRMEMKQLLKSLFRVDKDQAERENQYPDDFYRFEVHIFFDDAYKDNGCVNEFVTELNSVIDEATSKRNSERIDLEGPYKFPTCYGEQKVYKMPEGNFMFIHLKDKTKIRRKKRWSQVMYMYYLLGYRLQMEREYMQKKDNNVDIDDLFKMKAENTFIEFILALDGDVDFTPGAVRILIDRMKKDKIVGAACGRIHSIGNGPIVWYQKFEYAIAHWLQKATEHVLGCVLCSPGCFSLFRGSALMDDNVMGKYVQVPTNATEVLMYDLGKLFSEDRWLCTLLLQQGYRVDYAAGADAFTNAPEGFNEFFQQRKRWGPSTLANIMALLQNWEKVVKENPNISWLYIIYLGSLMVSTIIGPSTILMLIAGAFVTVFDLSIVNAYIASVIPGVLFFVICLVCTTKVQLIVAQVLSGFYVIIMMVVMVGLLITALTQSPYHPSVIFLLGLVLIFVVAAVLHPREWVNILYGFLYFVSIPSGFLVQVIYSLCNLNDVSWGTRENSTPGKEKIKENGVLSNIFSPVSNLVKNSFQRDSSDKEKLFLNLLQETISMLGHKNQSADSVSKSDLPSGDVADQPPKDENSTHEKDAQTTPKVMYLYYLLGYRLHMEKEYMQKKDNNVDIDDLFKMKAENTFILALDGDVDFTPGAVRILIDRMKKDKTVGAACGRIHSIGNGPIVWYQKFEYAIAHWLQKATEHVLGCVLCSPGCFSLFRGSALMDDNVMGKYVQVPTNATEVLMYDLGKLFSEDRWLCTLLLQQGYRVDYAAGADAFTNTPEGFNEFFQQRKRWGPSTLANIMALLQNWEKVVKENPNISWLHILYLGSLMVSTIIGPSTILMLIAGAFVTVFDISIVNAYIASVIPGVLFFVIYLVCSTKVQLIVAQVLSGFYVIIMMVVMVGLLITALTQSFYHPSVIFLLGLVLIFVVAALLHPLEWVNILYGFLYFVSIPSGFLVQVIYSLCNLNDVSWGTRENSTPGKEKIKDNGVLSNIFSPVSNLVKNSFQQETISMLGHKNQSADSVSKSDLPSGDVADVADQPPKDENSTHENDAQTTPKVGKEKIKDNGVLSNIFSPVSNLVKNSFQRDSSDKEKLFLNLLQETISMLGHKNQSADSVSKSDLPSGDVADQPPKDENSTHENDAQTTPKANNSKCWIDEGQFQGEKLTMDKNESKFWQDLVEKYLDPKDVKMKKDLTGELKELRNNVCSGMALVNILWITVNFMFQFRSPTVVTFQLPFCGMVMHRLGTFIHLVAITELWNPISTKQINRPPKNESVQSIEISTLIQIRQLQEYGTKYISAPSSSEINSEQTEELRHGQSQPNLRHRLSKSETSNRTNKSSEH</sequence>
<feature type="region of interest" description="Disordered" evidence="7">
    <location>
        <begin position="871"/>
        <end position="903"/>
    </location>
</feature>
<dbReference type="Proteomes" id="UP000005408">
    <property type="component" value="Unassembled WGS sequence"/>
</dbReference>
<evidence type="ECO:0000256" key="4">
    <source>
        <dbReference type="ARBA" id="ARBA00022692"/>
    </source>
</evidence>
<feature type="compositionally biased region" description="Polar residues" evidence="7">
    <location>
        <begin position="51"/>
        <end position="70"/>
    </location>
</feature>
<dbReference type="Pfam" id="PF03142">
    <property type="entry name" value="Chitin_synth_2"/>
    <property type="match status" value="2"/>
</dbReference>
<dbReference type="PANTHER" id="PTHR22914:SF42">
    <property type="entry name" value="CHITIN SYNTHASE"/>
    <property type="match status" value="1"/>
</dbReference>
<dbReference type="EC" id="2.4.1.16" evidence="2"/>
<protein>
    <recommendedName>
        <fullName evidence="2">chitin synthase</fullName>
        <ecNumber evidence="2">2.4.1.16</ecNumber>
    </recommendedName>
</protein>
<dbReference type="InterPro" id="IPR004835">
    <property type="entry name" value="Chitin_synth"/>
</dbReference>
<feature type="transmembrane region" description="Helical" evidence="8">
    <location>
        <begin position="694"/>
        <end position="715"/>
    </location>
</feature>
<reference evidence="9" key="1">
    <citation type="submission" date="2022-08" db="UniProtKB">
        <authorList>
            <consortium name="EnsemblMetazoa"/>
        </authorList>
    </citation>
    <scope>IDENTIFICATION</scope>
    <source>
        <strain evidence="9">05x7-T-G4-1.051#20</strain>
    </source>
</reference>
<dbReference type="GO" id="GO:0016020">
    <property type="term" value="C:membrane"/>
    <property type="evidence" value="ECO:0007669"/>
    <property type="project" value="UniProtKB-SubCell"/>
</dbReference>
<feature type="compositionally biased region" description="Polar residues" evidence="7">
    <location>
        <begin position="1452"/>
        <end position="1462"/>
    </location>
</feature>
<dbReference type="GO" id="GO:0004100">
    <property type="term" value="F:chitin synthase activity"/>
    <property type="evidence" value="ECO:0007669"/>
    <property type="project" value="UniProtKB-EC"/>
</dbReference>
<evidence type="ECO:0000256" key="2">
    <source>
        <dbReference type="ARBA" id="ARBA00012543"/>
    </source>
</evidence>
<feature type="transmembrane region" description="Helical" evidence="8">
    <location>
        <begin position="753"/>
        <end position="773"/>
    </location>
</feature>
<feature type="transmembrane region" description="Helical" evidence="8">
    <location>
        <begin position="1252"/>
        <end position="1274"/>
    </location>
</feature>
<keyword evidence="3" id="KW-0328">Glycosyltransferase</keyword>
<feature type="transmembrane region" description="Helical" evidence="8">
    <location>
        <begin position="1132"/>
        <end position="1158"/>
    </location>
</feature>
<dbReference type="EnsemblMetazoa" id="G8504.1">
    <property type="protein sequence ID" value="G8504.1:cds"/>
    <property type="gene ID" value="G8504"/>
</dbReference>
<dbReference type="InterPro" id="IPR029044">
    <property type="entry name" value="Nucleotide-diphossugar_trans"/>
</dbReference>
<evidence type="ECO:0000256" key="5">
    <source>
        <dbReference type="ARBA" id="ARBA00022989"/>
    </source>
</evidence>
<feature type="compositionally biased region" description="Polar residues" evidence="7">
    <location>
        <begin position="1418"/>
        <end position="1430"/>
    </location>
</feature>
<feature type="transmembrane region" description="Helical" evidence="8">
    <location>
        <begin position="233"/>
        <end position="255"/>
    </location>
</feature>
<feature type="transmembrane region" description="Helical" evidence="8">
    <location>
        <begin position="659"/>
        <end position="688"/>
    </location>
</feature>
<feature type="transmembrane region" description="Helical" evidence="8">
    <location>
        <begin position="1165"/>
        <end position="1185"/>
    </location>
</feature>
<feature type="transmembrane region" description="Helical" evidence="8">
    <location>
        <begin position="722"/>
        <end position="747"/>
    </location>
</feature>
<evidence type="ECO:0000256" key="6">
    <source>
        <dbReference type="ARBA" id="ARBA00023136"/>
    </source>
</evidence>
<feature type="region of interest" description="Disordered" evidence="7">
    <location>
        <begin position="1610"/>
        <end position="1651"/>
    </location>
</feature>
<feature type="region of interest" description="Disordered" evidence="7">
    <location>
        <begin position="1"/>
        <end position="71"/>
    </location>
</feature>
<proteinExistence type="predicted"/>
<evidence type="ECO:0000256" key="3">
    <source>
        <dbReference type="ARBA" id="ARBA00022676"/>
    </source>
</evidence>
<evidence type="ECO:0000256" key="8">
    <source>
        <dbReference type="SAM" id="Phobius"/>
    </source>
</evidence>
<keyword evidence="10" id="KW-1185">Reference proteome</keyword>
<feature type="transmembrane region" description="Helical" evidence="8">
    <location>
        <begin position="107"/>
        <end position="131"/>
    </location>
</feature>
<organism evidence="9 10">
    <name type="scientific">Magallana gigas</name>
    <name type="common">Pacific oyster</name>
    <name type="synonym">Crassostrea gigas</name>
    <dbReference type="NCBI Taxonomy" id="29159"/>
    <lineage>
        <taxon>Eukaryota</taxon>
        <taxon>Metazoa</taxon>
        <taxon>Spiralia</taxon>
        <taxon>Lophotrochozoa</taxon>
        <taxon>Mollusca</taxon>
        <taxon>Bivalvia</taxon>
        <taxon>Autobranchia</taxon>
        <taxon>Pteriomorphia</taxon>
        <taxon>Ostreida</taxon>
        <taxon>Ostreoidea</taxon>
        <taxon>Ostreidae</taxon>
        <taxon>Magallana</taxon>
    </lineage>
</organism>
<evidence type="ECO:0000256" key="1">
    <source>
        <dbReference type="ARBA" id="ARBA00004141"/>
    </source>
</evidence>
<evidence type="ECO:0000256" key="7">
    <source>
        <dbReference type="SAM" id="MobiDB-lite"/>
    </source>
</evidence>
<feature type="transmembrane region" description="Helical" evidence="8">
    <location>
        <begin position="1191"/>
        <end position="1215"/>
    </location>
</feature>
<keyword evidence="3" id="KW-0808">Transferase</keyword>
<feature type="compositionally biased region" description="Basic and acidic residues" evidence="7">
    <location>
        <begin position="1350"/>
        <end position="1361"/>
    </location>
</feature>
<feature type="transmembrane region" description="Helical" evidence="8">
    <location>
        <begin position="162"/>
        <end position="184"/>
    </location>
</feature>
<feature type="compositionally biased region" description="Basic and acidic residues" evidence="7">
    <location>
        <begin position="1440"/>
        <end position="1451"/>
    </location>
</feature>
<comment type="subcellular location">
    <subcellularLocation>
        <location evidence="1">Membrane</location>
        <topology evidence="1">Multi-pass membrane protein</topology>
    </subcellularLocation>
</comment>
<evidence type="ECO:0000313" key="10">
    <source>
        <dbReference type="Proteomes" id="UP000005408"/>
    </source>
</evidence>
<evidence type="ECO:0000313" key="9">
    <source>
        <dbReference type="EnsemblMetazoa" id="G8504.1:cds"/>
    </source>
</evidence>
<feature type="compositionally biased region" description="Polar residues" evidence="7">
    <location>
        <begin position="871"/>
        <end position="881"/>
    </location>
</feature>
<feature type="region of interest" description="Disordered" evidence="7">
    <location>
        <begin position="1329"/>
        <end position="1373"/>
    </location>
</feature>
<feature type="transmembrane region" description="Helical" evidence="8">
    <location>
        <begin position="196"/>
        <end position="221"/>
    </location>
</feature>
<feature type="compositionally biased region" description="Polar residues" evidence="7">
    <location>
        <begin position="30"/>
        <end position="45"/>
    </location>
</feature>
<dbReference type="PANTHER" id="PTHR22914">
    <property type="entry name" value="CHITIN SYNTHASE"/>
    <property type="match status" value="1"/>
</dbReference>
<feature type="transmembrane region" description="Helical" evidence="8">
    <location>
        <begin position="1227"/>
        <end position="1246"/>
    </location>
</feature>
<feature type="compositionally biased region" description="Basic and acidic residues" evidence="7">
    <location>
        <begin position="891"/>
        <end position="903"/>
    </location>
</feature>
<name>A0A8W8P2S4_MAGGI</name>
<keyword evidence="5 8" id="KW-1133">Transmembrane helix</keyword>
<accession>A0A8W8P2S4</accession>
<keyword evidence="6 8" id="KW-0472">Membrane</keyword>
<dbReference type="GO" id="GO:0071944">
    <property type="term" value="C:cell periphery"/>
    <property type="evidence" value="ECO:0007669"/>
    <property type="project" value="TreeGrafter"/>
</dbReference>
<feature type="transmembrane region" description="Helical" evidence="8">
    <location>
        <begin position="780"/>
        <end position="801"/>
    </location>
</feature>
<dbReference type="GO" id="GO:0006031">
    <property type="term" value="P:chitin biosynthetic process"/>
    <property type="evidence" value="ECO:0007669"/>
    <property type="project" value="TreeGrafter"/>
</dbReference>
<feature type="compositionally biased region" description="Polar residues" evidence="7">
    <location>
        <begin position="1639"/>
        <end position="1651"/>
    </location>
</feature>